<organism evidence="2 3">
    <name type="scientific">Aquimarina brevivitae</name>
    <dbReference type="NCBI Taxonomy" id="323412"/>
    <lineage>
        <taxon>Bacteria</taxon>
        <taxon>Pseudomonadati</taxon>
        <taxon>Bacteroidota</taxon>
        <taxon>Flavobacteriia</taxon>
        <taxon>Flavobacteriales</taxon>
        <taxon>Flavobacteriaceae</taxon>
        <taxon>Aquimarina</taxon>
    </lineage>
</organism>
<evidence type="ECO:0000313" key="3">
    <source>
        <dbReference type="Proteomes" id="UP000292262"/>
    </source>
</evidence>
<dbReference type="EMBL" id="SGXE01000002">
    <property type="protein sequence ID" value="RZS93443.1"/>
    <property type="molecule type" value="Genomic_DNA"/>
</dbReference>
<reference evidence="2 3" key="1">
    <citation type="submission" date="2019-02" db="EMBL/GenBank/DDBJ databases">
        <title>Genomic Encyclopedia of Type Strains, Phase IV (KMG-IV): sequencing the most valuable type-strain genomes for metagenomic binning, comparative biology and taxonomic classification.</title>
        <authorList>
            <person name="Goeker M."/>
        </authorList>
    </citation>
    <scope>NUCLEOTIDE SEQUENCE [LARGE SCALE GENOMIC DNA]</scope>
    <source>
        <strain evidence="2 3">DSM 17196</strain>
    </source>
</reference>
<gene>
    <name evidence="2" type="ORF">EV197_2021</name>
</gene>
<proteinExistence type="predicted"/>
<dbReference type="RefSeq" id="WP_130286574.1">
    <property type="nucleotide sequence ID" value="NZ_SGXE01000002.1"/>
</dbReference>
<dbReference type="Proteomes" id="UP000292262">
    <property type="component" value="Unassembled WGS sequence"/>
</dbReference>
<evidence type="ECO:0000313" key="2">
    <source>
        <dbReference type="EMBL" id="RZS93443.1"/>
    </source>
</evidence>
<dbReference type="AlphaFoldDB" id="A0A4Q7P0V7"/>
<keyword evidence="1" id="KW-0812">Transmembrane</keyword>
<evidence type="ECO:0008006" key="4">
    <source>
        <dbReference type="Google" id="ProtNLM"/>
    </source>
</evidence>
<name>A0A4Q7P0V7_9FLAO</name>
<comment type="caution">
    <text evidence="2">The sequence shown here is derived from an EMBL/GenBank/DDBJ whole genome shotgun (WGS) entry which is preliminary data.</text>
</comment>
<dbReference type="OrthoDB" id="766141at2"/>
<feature type="transmembrane region" description="Helical" evidence="1">
    <location>
        <begin position="88"/>
        <end position="107"/>
    </location>
</feature>
<accession>A0A4Q7P0V7</accession>
<sequence length="200" mass="22916">MVAYGTNTSRAKSIQSLHAVCSHCDTKGSIQFTLYHWYAYLFWIPMFSLGKKGISECGHCKQTLEAKQMPVSLRNEYDKIKQETKTPLWQFTGIPIVLVIIAAIFYINNEVDKNNNTYINAPQIGDVYEFKTDTGYYSTLKIVNIVKDSVIVVPNLQEISKRSKLYRINDDTNYSTEHYAIAKSELPRMLSEDIIIGINR</sequence>
<keyword evidence="1" id="KW-0472">Membrane</keyword>
<keyword evidence="3" id="KW-1185">Reference proteome</keyword>
<protein>
    <recommendedName>
        <fullName evidence="4">Zinc ribbon family protein</fullName>
    </recommendedName>
</protein>
<evidence type="ECO:0000256" key="1">
    <source>
        <dbReference type="SAM" id="Phobius"/>
    </source>
</evidence>
<keyword evidence="1" id="KW-1133">Transmembrane helix</keyword>